<gene>
    <name evidence="1" type="ORF">Amon02_000547400</name>
</gene>
<comment type="caution">
    <text evidence="1">The sequence shown here is derived from an EMBL/GenBank/DDBJ whole genome shotgun (WGS) entry which is preliminary data.</text>
</comment>
<sequence>MITKFQFQMNPSKYESDDYRAPITHFTSTVSSGTYIRSLISDYGRALGSSAYMVKLIRHKQAEWDLAKNCFQIEDFENNDEAVWGPVLKKVLEKGNDVNVEEELKLLKEKWSQGHKDDKVDEPETGAAKRGVDEEPETGDAKRRKVEEPESEEGKKPESDPIEVKSDDKTVPTDV</sequence>
<evidence type="ECO:0000313" key="2">
    <source>
        <dbReference type="Proteomes" id="UP001165064"/>
    </source>
</evidence>
<proteinExistence type="predicted"/>
<reference evidence="1" key="1">
    <citation type="submission" date="2023-04" db="EMBL/GenBank/DDBJ databases">
        <title>Ambrosiozyma monospora NBRC 10751.</title>
        <authorList>
            <person name="Ichikawa N."/>
            <person name="Sato H."/>
            <person name="Tonouchi N."/>
        </authorList>
    </citation>
    <scope>NUCLEOTIDE SEQUENCE</scope>
    <source>
        <strain evidence="1">NBRC 10751</strain>
    </source>
</reference>
<protein>
    <submittedName>
        <fullName evidence="1">Unnamed protein product</fullName>
    </submittedName>
</protein>
<name>A0ACB5T6Q1_AMBMO</name>
<keyword evidence="2" id="KW-1185">Reference proteome</keyword>
<accession>A0ACB5T6Q1</accession>
<dbReference type="Proteomes" id="UP001165064">
    <property type="component" value="Unassembled WGS sequence"/>
</dbReference>
<organism evidence="1 2">
    <name type="scientific">Ambrosiozyma monospora</name>
    <name type="common">Yeast</name>
    <name type="synonym">Endomycopsis monosporus</name>
    <dbReference type="NCBI Taxonomy" id="43982"/>
    <lineage>
        <taxon>Eukaryota</taxon>
        <taxon>Fungi</taxon>
        <taxon>Dikarya</taxon>
        <taxon>Ascomycota</taxon>
        <taxon>Saccharomycotina</taxon>
        <taxon>Pichiomycetes</taxon>
        <taxon>Pichiales</taxon>
        <taxon>Pichiaceae</taxon>
        <taxon>Ambrosiozyma</taxon>
    </lineage>
</organism>
<dbReference type="EMBL" id="BSXS01004030">
    <property type="protein sequence ID" value="GME82370.1"/>
    <property type="molecule type" value="Genomic_DNA"/>
</dbReference>
<evidence type="ECO:0000313" key="1">
    <source>
        <dbReference type="EMBL" id="GME82370.1"/>
    </source>
</evidence>